<dbReference type="PANTHER" id="PTHR36365:SF1">
    <property type="entry name" value="OS05G0500400 PROTEIN"/>
    <property type="match status" value="1"/>
</dbReference>
<evidence type="ECO:0000313" key="2">
    <source>
        <dbReference type="Proteomes" id="UP001497480"/>
    </source>
</evidence>
<protein>
    <submittedName>
        <fullName evidence="1">Uncharacterized protein</fullName>
    </submittedName>
</protein>
<dbReference type="EMBL" id="CAXHTB010000016">
    <property type="protein sequence ID" value="CAL0322955.1"/>
    <property type="molecule type" value="Genomic_DNA"/>
</dbReference>
<dbReference type="AlphaFoldDB" id="A0AAV1XMK2"/>
<dbReference type="GO" id="GO:0009507">
    <property type="term" value="C:chloroplast"/>
    <property type="evidence" value="ECO:0007669"/>
    <property type="project" value="TreeGrafter"/>
</dbReference>
<accession>A0AAV1XMK2</accession>
<sequence>MATSFLHTTLEKPLNNPKIVGKTKKLKEPKFSVEIPLIDDSPDSLSQLALDTSGDISIKRNGSPIKILIMWPDSNLKKKLPL</sequence>
<gene>
    <name evidence="1" type="ORF">LLUT_LOCUS24015</name>
</gene>
<comment type="caution">
    <text evidence="1">The sequence shown here is derived from an EMBL/GenBank/DDBJ whole genome shotgun (WGS) entry which is preliminary data.</text>
</comment>
<reference evidence="1 2" key="1">
    <citation type="submission" date="2024-03" db="EMBL/GenBank/DDBJ databases">
        <authorList>
            <person name="Martinez-Hernandez J."/>
        </authorList>
    </citation>
    <scope>NUCLEOTIDE SEQUENCE [LARGE SCALE GENOMIC DNA]</scope>
</reference>
<organism evidence="1 2">
    <name type="scientific">Lupinus luteus</name>
    <name type="common">European yellow lupine</name>
    <dbReference type="NCBI Taxonomy" id="3873"/>
    <lineage>
        <taxon>Eukaryota</taxon>
        <taxon>Viridiplantae</taxon>
        <taxon>Streptophyta</taxon>
        <taxon>Embryophyta</taxon>
        <taxon>Tracheophyta</taxon>
        <taxon>Spermatophyta</taxon>
        <taxon>Magnoliopsida</taxon>
        <taxon>eudicotyledons</taxon>
        <taxon>Gunneridae</taxon>
        <taxon>Pentapetalae</taxon>
        <taxon>rosids</taxon>
        <taxon>fabids</taxon>
        <taxon>Fabales</taxon>
        <taxon>Fabaceae</taxon>
        <taxon>Papilionoideae</taxon>
        <taxon>50 kb inversion clade</taxon>
        <taxon>genistoids sensu lato</taxon>
        <taxon>core genistoids</taxon>
        <taxon>Genisteae</taxon>
        <taxon>Lupinus</taxon>
    </lineage>
</organism>
<dbReference type="PANTHER" id="PTHR36365">
    <property type="entry name" value="OS05G0500400 PROTEIN"/>
    <property type="match status" value="1"/>
</dbReference>
<evidence type="ECO:0000313" key="1">
    <source>
        <dbReference type="EMBL" id="CAL0322955.1"/>
    </source>
</evidence>
<dbReference type="Proteomes" id="UP001497480">
    <property type="component" value="Unassembled WGS sequence"/>
</dbReference>
<proteinExistence type="predicted"/>
<name>A0AAV1XMK2_LUPLU</name>
<keyword evidence="2" id="KW-1185">Reference proteome</keyword>